<comment type="caution">
    <text evidence="1">The sequence shown here is derived from an EMBL/GenBank/DDBJ whole genome shotgun (WGS) entry which is preliminary data.</text>
</comment>
<dbReference type="Proteomes" id="UP001165101">
    <property type="component" value="Unassembled WGS sequence"/>
</dbReference>
<organism evidence="1 2">
    <name type="scientific">Candida boidinii</name>
    <name type="common">Yeast</name>
    <dbReference type="NCBI Taxonomy" id="5477"/>
    <lineage>
        <taxon>Eukaryota</taxon>
        <taxon>Fungi</taxon>
        <taxon>Dikarya</taxon>
        <taxon>Ascomycota</taxon>
        <taxon>Saccharomycotina</taxon>
        <taxon>Pichiomycetes</taxon>
        <taxon>Pichiales</taxon>
        <taxon>Pichiaceae</taxon>
        <taxon>Ogataea</taxon>
        <taxon>Ogataea/Candida clade</taxon>
    </lineage>
</organism>
<dbReference type="EMBL" id="BSXV01000319">
    <property type="protein sequence ID" value="GME88584.1"/>
    <property type="molecule type" value="Genomic_DNA"/>
</dbReference>
<accession>A0ACB5THW2</accession>
<gene>
    <name evidence="1" type="ORF">Cboi01_000098100</name>
</gene>
<name>A0ACB5THW2_CANBO</name>
<evidence type="ECO:0000313" key="1">
    <source>
        <dbReference type="EMBL" id="GME88584.1"/>
    </source>
</evidence>
<protein>
    <submittedName>
        <fullName evidence="1">Unnamed protein product</fullName>
    </submittedName>
</protein>
<sequence>MSRNHIQPPSDGLQGFESDDQNPNIINNTESNDAADLIIDIGNTNNNNNNADSPSDLVSQDDILDNSFDLSRNSDSDYNYDTVVPSSNKSKITEFSSNIKDKIRDNNSNNNKNNTDTSTTKIRNNKLSNINDKNTDIDIDTDENNSKGALTAENLEKLNSPYIANVSNSNSAVYLSPISPSVNNRLSSDLSSDTGSNLVRTHSQSSTSSAVSNKSFKNLRSNFTNSIKHSLTFSKKNNLRAKPNHNSNLTNSLSSSLHKRTNSLGKSFPSNNNSTNTNNNDGNNNNTANGTGNNNNNSASCSCSSSSSSISKYAQINNHPLSNEESNNNKTSAISSSNSSSSHSRNSTTTSTTTTGTTTNNNQLNIRNKNEISNNNNQISSTLDSTSTIADNTKDSSDFSKSYSTEMYNELDDISSNSDFEEEVLKREEDEKDYCDGGYHPTFIGEVYGRDNEYLIIRKLGWGHFSTVWLAYDNLKNRHVAIKIVRSSKNYREAAIDEIKILEKINSGANDHPGKKHIVELLDHFIHKGPNGDHVCMVFEVLGENMLNLLLRYKSFQKEKTDELQQQCNTEAKTIKVTSNENDDTTNKNQNSFSDSSANNSISTITKLTDLAILKESYGGLPITLVKQITKQLLLALDYLHRECGLIHTDLKPENVLVEIHDVERLVELLERDRKLKKLEKHSRESKASDDQKFSPSYTSSTLNNQSNTATPLTPSAKSFSSNAPSSNSSAVPKAIPKRELTRSRSHTVKHTNSFIRCSKPLTTPVESHGSFDNFFRSFSFSRPRGTSMSSVASSAAGGGSNNLNNNGNSNNAGLGLNSNNSYSNISNGSYLTSAMNNNTYPHKIPSPKPRGSHSQTVELGNNNSNTEDVNLPDLHTPVSSNINASSSIVNYSPFTNSTTVNSAVMSLNHSTSSSTSVNSISESAINNGHSVNLSPFLDRGSFGPISDSSSGNTNTNNNNTNGGISSSLGVASKSSFSHYKPSSHTNSPKLVVSEADTIIEEEEEEDKEKSPQRNSSQDAFSYGFFNHGHSHSLSGSHLSQLKYQRGNSTSNPNNSYRHNNLHSTPNKAYSGSNLSKYADSYNDNSNDEEEDEHEIFVDASETITNTDPSTSVLTLPEDTNTNTNKSNSSFDRFATSKSPKAIHSEPSGYLQNVPPMGSNAVRRISNLSLDTTPATLNQQDSQYFGVPSPIPNSNTKVNTPTITVQRNSTTESISDFIGVISIKIADLGNACWTHLHYTNDIQTRQYRSPEVILGGKWGCSADIWSAACLIFELITGDYLFDPKSGASYKKDDDHLAQIVELLQSWPTKEYLKKCKYSRDYFDKSFIQFKNIQKLKIWPLANVLTEKYHMTKEDAKEISGFLLSMLEFDPKKRCDAGGLSCHPWLQDSDVEENICRECGLKGQDIKGWVGEVKRK</sequence>
<evidence type="ECO:0000313" key="2">
    <source>
        <dbReference type="Proteomes" id="UP001165101"/>
    </source>
</evidence>
<proteinExistence type="predicted"/>
<reference evidence="1" key="1">
    <citation type="submission" date="2023-04" db="EMBL/GenBank/DDBJ databases">
        <title>Candida boidinii NBRC 1967.</title>
        <authorList>
            <person name="Ichikawa N."/>
            <person name="Sato H."/>
            <person name="Tonouchi N."/>
        </authorList>
    </citation>
    <scope>NUCLEOTIDE SEQUENCE</scope>
    <source>
        <strain evidence="1">NBRC 1967</strain>
    </source>
</reference>
<keyword evidence="2" id="KW-1185">Reference proteome</keyword>